<gene>
    <name evidence="12" type="ORF">ACFOU2_22700</name>
</gene>
<keyword evidence="13" id="KW-1185">Reference proteome</keyword>
<evidence type="ECO:0000256" key="8">
    <source>
        <dbReference type="ARBA" id="ARBA00042619"/>
    </source>
</evidence>
<keyword evidence="3 10" id="KW-0560">Oxidoreductase</keyword>
<evidence type="ECO:0000256" key="10">
    <source>
        <dbReference type="RuleBase" id="RU362075"/>
    </source>
</evidence>
<comment type="catalytic activity">
    <reaction evidence="9">
        <text>all-trans-4,4'-diaponeurosporene + 2 AH2 + 2 O2 = 4,4'-diaponeurosporenal + 2 A + 3 H2O</text>
        <dbReference type="Rhea" id="RHEA:56104"/>
        <dbReference type="ChEBI" id="CHEBI:13193"/>
        <dbReference type="ChEBI" id="CHEBI:15377"/>
        <dbReference type="ChEBI" id="CHEBI:15379"/>
        <dbReference type="ChEBI" id="CHEBI:17499"/>
        <dbReference type="ChEBI" id="CHEBI:62743"/>
        <dbReference type="ChEBI" id="CHEBI:79065"/>
    </reaction>
</comment>
<comment type="pathway">
    <text evidence="4">Carotenoid biosynthesis; staphyloxanthin biosynthesis; staphyloxanthin from farnesyl diphosphate: step 3/5.</text>
</comment>
<dbReference type="EMBL" id="JBHRZT010000072">
    <property type="protein sequence ID" value="MFC3886140.1"/>
    <property type="molecule type" value="Genomic_DNA"/>
</dbReference>
<sequence>MKHVLIVGGGLGGLAAGIKLQANGYQVTIFEQNGHFGGKMMPVQLGDYSFDFGPNTITMPYVFQKVLKEAGENPDNHLEFVHIEKHTHNLFPDGTSFYMTTNRNEMVEQFEQLDPHAEISYYDYLEEVKLLYETAENHFFHRTFSSWTDYLDSKLFRALWSVRPFETIDHFHRQFFRNDYIRNAFNRYATYVGSSPFTSPAAFALIGHLEMGEGVYYVKGGNTKIVKAFEDTLRTLGASLHLKTKVNKIIVQEKQVRGVELENGEIITGDIVVVNGDLLTAYPELVEEAHRPHFKNKKAKSYEPSISAFVIMAGLKNRNPNLIHHQVYFAEDYQAEFHELLQEKRMPGDPTICVCNSSYIDQDAAPGDNLFILVHAPAVTDEDSYDKEEYKHLIYDKLKRYGLDIPSQLVVEKVVQPSDIASTFSGYKGTLYGISSNRKLDSFLRPSNVSKDVANLYFAGGTAHPRGGSPMVVISGMNVADKIIHHS</sequence>
<reference evidence="13" key="1">
    <citation type="journal article" date="2019" name="Int. J. Syst. Evol. Microbiol.">
        <title>The Global Catalogue of Microorganisms (GCM) 10K type strain sequencing project: providing services to taxonomists for standard genome sequencing and annotation.</title>
        <authorList>
            <consortium name="The Broad Institute Genomics Platform"/>
            <consortium name="The Broad Institute Genome Sequencing Center for Infectious Disease"/>
            <person name="Wu L."/>
            <person name="Ma J."/>
        </authorList>
    </citation>
    <scope>NUCLEOTIDE SEQUENCE [LARGE SCALE GENOMIC DNA]</scope>
    <source>
        <strain evidence="13">CCUG 61889</strain>
    </source>
</reference>
<evidence type="ECO:0000256" key="1">
    <source>
        <dbReference type="ARBA" id="ARBA00001974"/>
    </source>
</evidence>
<dbReference type="Pfam" id="PF01593">
    <property type="entry name" value="Amino_oxidase"/>
    <property type="match status" value="1"/>
</dbReference>
<accession>A0ABV8B9V7</accession>
<proteinExistence type="inferred from homology"/>
<evidence type="ECO:0000313" key="13">
    <source>
        <dbReference type="Proteomes" id="UP001595752"/>
    </source>
</evidence>
<keyword evidence="2 10" id="KW-0125">Carotenoid biosynthesis</keyword>
<dbReference type="PANTHER" id="PTHR43734">
    <property type="entry name" value="PHYTOENE DESATURASE"/>
    <property type="match status" value="1"/>
</dbReference>
<dbReference type="InterPro" id="IPR014105">
    <property type="entry name" value="Carotenoid/retinoid_OxRdtase"/>
</dbReference>
<dbReference type="InterPro" id="IPR002937">
    <property type="entry name" value="Amino_oxidase"/>
</dbReference>
<comment type="similarity">
    <text evidence="5">Belongs to the carotenoid/retinoid oxidoreductase family. CrtP subfamily.</text>
</comment>
<protein>
    <recommendedName>
        <fullName evidence="6">4,4'-diaponeurosporene oxygenase</fullName>
    </recommendedName>
    <alternativeName>
        <fullName evidence="7">4,4'-diaponeurosporene oxidase</fullName>
    </alternativeName>
    <alternativeName>
        <fullName evidence="8">Carotenoid oxidase</fullName>
    </alternativeName>
</protein>
<dbReference type="InterPro" id="IPR036188">
    <property type="entry name" value="FAD/NAD-bd_sf"/>
</dbReference>
<organism evidence="12 13">
    <name type="scientific">Bacillus songklensis</name>
    <dbReference type="NCBI Taxonomy" id="1069116"/>
    <lineage>
        <taxon>Bacteria</taxon>
        <taxon>Bacillati</taxon>
        <taxon>Bacillota</taxon>
        <taxon>Bacilli</taxon>
        <taxon>Bacillales</taxon>
        <taxon>Bacillaceae</taxon>
        <taxon>Bacillus</taxon>
    </lineage>
</organism>
<evidence type="ECO:0000256" key="6">
    <source>
        <dbReference type="ARBA" id="ARBA00039159"/>
    </source>
</evidence>
<evidence type="ECO:0000313" key="12">
    <source>
        <dbReference type="EMBL" id="MFC3886140.1"/>
    </source>
</evidence>
<dbReference type="SUPFAM" id="SSF51905">
    <property type="entry name" value="FAD/NAD(P)-binding domain"/>
    <property type="match status" value="1"/>
</dbReference>
<comment type="cofactor">
    <cofactor evidence="1">
        <name>FAD</name>
        <dbReference type="ChEBI" id="CHEBI:57692"/>
    </cofactor>
</comment>
<comment type="caution">
    <text evidence="12">The sequence shown here is derived from an EMBL/GenBank/DDBJ whole genome shotgun (WGS) entry which is preliminary data.</text>
</comment>
<dbReference type="RefSeq" id="WP_377918508.1">
    <property type="nucleotide sequence ID" value="NZ_JBHRZT010000072.1"/>
</dbReference>
<evidence type="ECO:0000256" key="5">
    <source>
        <dbReference type="ARBA" id="ARBA00038194"/>
    </source>
</evidence>
<feature type="domain" description="Amine oxidase" evidence="11">
    <location>
        <begin position="11"/>
        <end position="484"/>
    </location>
</feature>
<evidence type="ECO:0000256" key="2">
    <source>
        <dbReference type="ARBA" id="ARBA00022746"/>
    </source>
</evidence>
<dbReference type="Proteomes" id="UP001595752">
    <property type="component" value="Unassembled WGS sequence"/>
</dbReference>
<dbReference type="Gene3D" id="3.50.50.60">
    <property type="entry name" value="FAD/NAD(P)-binding domain"/>
    <property type="match status" value="2"/>
</dbReference>
<name>A0ABV8B9V7_9BACI</name>
<evidence type="ECO:0000256" key="9">
    <source>
        <dbReference type="ARBA" id="ARBA00048532"/>
    </source>
</evidence>
<evidence type="ECO:0000256" key="4">
    <source>
        <dbReference type="ARBA" id="ARBA00037901"/>
    </source>
</evidence>
<dbReference type="NCBIfam" id="TIGR02734">
    <property type="entry name" value="crtI_fam"/>
    <property type="match status" value="1"/>
</dbReference>
<evidence type="ECO:0000256" key="7">
    <source>
        <dbReference type="ARBA" id="ARBA00041900"/>
    </source>
</evidence>
<evidence type="ECO:0000259" key="11">
    <source>
        <dbReference type="Pfam" id="PF01593"/>
    </source>
</evidence>
<evidence type="ECO:0000256" key="3">
    <source>
        <dbReference type="ARBA" id="ARBA00023002"/>
    </source>
</evidence>
<dbReference type="PANTHER" id="PTHR43734:SF7">
    <property type="entry name" value="4,4'-DIAPONEUROSPORENE OXYGENASE"/>
    <property type="match status" value="1"/>
</dbReference>